<keyword evidence="4" id="KW-1185">Reference proteome</keyword>
<dbReference type="EMBL" id="FRAH01000008">
    <property type="protein sequence ID" value="SHJ87661.1"/>
    <property type="molecule type" value="Genomic_DNA"/>
</dbReference>
<keyword evidence="2" id="KW-0732">Signal</keyword>
<evidence type="ECO:0000313" key="3">
    <source>
        <dbReference type="EMBL" id="SHJ87661.1"/>
    </source>
</evidence>
<feature type="chain" id="PRO_5039230551" evidence="2">
    <location>
        <begin position="21"/>
        <end position="218"/>
    </location>
</feature>
<dbReference type="OrthoDB" id="9769193at2"/>
<sequence>MKKKLAIVLSCALAATLLFGCTSKEPTTTEGETQQQKTTTETDAADSELTAEQFQTLYDGAFAIYKQIVLEGFEMSTTDIIDVDGYTYNRVTDERFPDMEAFRTYLGQYFTQNMMDTDIFAENNIRFTEGKGGGLYVLDGARGTNIFYAGYVMGEPVKTDTGMSVTATAYYTKDGNPYEGETFTEAPADPSQYETTDYTFNLVQEDGQWKFDTFHLFY</sequence>
<dbReference type="PROSITE" id="PS51257">
    <property type="entry name" value="PROKAR_LIPOPROTEIN"/>
    <property type="match status" value="1"/>
</dbReference>
<proteinExistence type="predicted"/>
<feature type="region of interest" description="Disordered" evidence="1">
    <location>
        <begin position="24"/>
        <end position="45"/>
    </location>
</feature>
<evidence type="ECO:0000256" key="2">
    <source>
        <dbReference type="SAM" id="SignalP"/>
    </source>
</evidence>
<organism evidence="3 4">
    <name type="scientific">Anaerotignum lactatifermentans DSM 14214</name>
    <dbReference type="NCBI Taxonomy" id="1121323"/>
    <lineage>
        <taxon>Bacteria</taxon>
        <taxon>Bacillati</taxon>
        <taxon>Bacillota</taxon>
        <taxon>Clostridia</taxon>
        <taxon>Lachnospirales</taxon>
        <taxon>Anaerotignaceae</taxon>
        <taxon>Anaerotignum</taxon>
    </lineage>
</organism>
<protein>
    <submittedName>
        <fullName evidence="3">Uncharacterized protein</fullName>
    </submittedName>
</protein>
<reference evidence="3 4" key="1">
    <citation type="submission" date="2016-11" db="EMBL/GenBank/DDBJ databases">
        <authorList>
            <person name="Jaros S."/>
            <person name="Januszkiewicz K."/>
            <person name="Wedrychowicz H."/>
        </authorList>
    </citation>
    <scope>NUCLEOTIDE SEQUENCE [LARGE SCALE GENOMIC DNA]</scope>
    <source>
        <strain evidence="3 4">DSM 14214</strain>
    </source>
</reference>
<dbReference type="AlphaFoldDB" id="A0A1M6MW13"/>
<dbReference type="Proteomes" id="UP000183975">
    <property type="component" value="Unassembled WGS sequence"/>
</dbReference>
<accession>A0A1M6MW13</accession>
<evidence type="ECO:0000256" key="1">
    <source>
        <dbReference type="SAM" id="MobiDB-lite"/>
    </source>
</evidence>
<evidence type="ECO:0000313" key="4">
    <source>
        <dbReference type="Proteomes" id="UP000183975"/>
    </source>
</evidence>
<dbReference type="RefSeq" id="WP_072849192.1">
    <property type="nucleotide sequence ID" value="NZ_FRAH01000008.1"/>
</dbReference>
<feature type="compositionally biased region" description="Low complexity" evidence="1">
    <location>
        <begin position="28"/>
        <end position="42"/>
    </location>
</feature>
<name>A0A1M6MW13_9FIRM</name>
<feature type="signal peptide" evidence="2">
    <location>
        <begin position="1"/>
        <end position="20"/>
    </location>
</feature>
<gene>
    <name evidence="3" type="ORF">SAMN02745138_00695</name>
</gene>